<dbReference type="STRING" id="1229276.DI53_3226"/>
<dbReference type="Pfam" id="PF25954">
    <property type="entry name" value="Beta-barrel_RND_2"/>
    <property type="match status" value="1"/>
</dbReference>
<dbReference type="EMBL" id="JJMU01000061">
    <property type="protein sequence ID" value="KGE13009.1"/>
    <property type="molecule type" value="Genomic_DNA"/>
</dbReference>
<dbReference type="InterPro" id="IPR058637">
    <property type="entry name" value="YknX-like_C"/>
</dbReference>
<evidence type="ECO:0000313" key="8">
    <source>
        <dbReference type="Proteomes" id="UP000031802"/>
    </source>
</evidence>
<dbReference type="InterPro" id="IPR006143">
    <property type="entry name" value="RND_pump_MFP"/>
</dbReference>
<feature type="domain" description="CusB-like beta-barrel" evidence="4">
    <location>
        <begin position="218"/>
        <end position="288"/>
    </location>
</feature>
<dbReference type="NCBIfam" id="TIGR01730">
    <property type="entry name" value="RND_mfp"/>
    <property type="match status" value="1"/>
</dbReference>
<reference evidence="8" key="1">
    <citation type="submission" date="2014-04" db="EMBL/GenBank/DDBJ databases">
        <title>Whole-Genome optical mapping and complete genome sequence of Sphingobacterium deserti sp. nov., a new spaces isolated from desert in the west of China.</title>
        <authorList>
            <person name="Teng C."/>
            <person name="Zhou Z."/>
            <person name="Li X."/>
            <person name="Chen M."/>
            <person name="Lin M."/>
            <person name="Wang L."/>
            <person name="Su S."/>
            <person name="Zhang C."/>
            <person name="Zhang W."/>
        </authorList>
    </citation>
    <scope>NUCLEOTIDE SEQUENCE [LARGE SCALE GENOMIC DNA]</scope>
    <source>
        <strain evidence="8">ACCC05744</strain>
    </source>
</reference>
<keyword evidence="8" id="KW-1185">Reference proteome</keyword>
<dbReference type="InterPro" id="IPR058792">
    <property type="entry name" value="Beta-barrel_RND_2"/>
</dbReference>
<comment type="caution">
    <text evidence="7">The sequence shown here is derived from an EMBL/GenBank/DDBJ whole genome shotgun (WGS) entry which is preliminary data.</text>
</comment>
<dbReference type="Gene3D" id="1.10.287.470">
    <property type="entry name" value="Helix hairpin bin"/>
    <property type="match status" value="1"/>
</dbReference>
<comment type="similarity">
    <text evidence="1">Belongs to the membrane fusion protein (MFP) (TC 8.A.1) family.</text>
</comment>
<evidence type="ECO:0000259" key="4">
    <source>
        <dbReference type="Pfam" id="PF25954"/>
    </source>
</evidence>
<feature type="transmembrane region" description="Helical" evidence="3">
    <location>
        <begin position="17"/>
        <end position="35"/>
    </location>
</feature>
<keyword evidence="2" id="KW-0175">Coiled coil</keyword>
<organism evidence="7 8">
    <name type="scientific">Sphingobacterium deserti</name>
    <dbReference type="NCBI Taxonomy" id="1229276"/>
    <lineage>
        <taxon>Bacteria</taxon>
        <taxon>Pseudomonadati</taxon>
        <taxon>Bacteroidota</taxon>
        <taxon>Sphingobacteriia</taxon>
        <taxon>Sphingobacteriales</taxon>
        <taxon>Sphingobacteriaceae</taxon>
        <taxon>Sphingobacterium</taxon>
    </lineage>
</organism>
<dbReference type="Pfam" id="PF25973">
    <property type="entry name" value="BSH_CzcB"/>
    <property type="match status" value="1"/>
</dbReference>
<evidence type="ECO:0000256" key="2">
    <source>
        <dbReference type="SAM" id="Coils"/>
    </source>
</evidence>
<dbReference type="Pfam" id="PF25989">
    <property type="entry name" value="YknX_C"/>
    <property type="match status" value="1"/>
</dbReference>
<keyword evidence="3" id="KW-0812">Transmembrane</keyword>
<dbReference type="eggNOG" id="COG0845">
    <property type="taxonomic scope" value="Bacteria"/>
</dbReference>
<sequence length="365" mass="38933">MLDKDHKKTNYTDMKRTIITIIVVAAALAGIMLLLNKNKAKNEAQTAVVAQKNAAVAVRADVADIREVNTQYITNGSFSPKQEVILSSEAAGRVIRVLVDEGDAVRPGQTLAIVDGDKQNVDLANTQANYENAKADLARYENAFKTGGVTQQQVDQAKLKVENAKNSLQSSRLSASDANISASFAGVVNARHIEPGTYVSPGTQMFEIVNVSTLKLLVNVDEKNIGQVKVGQSIKVESTVLPDQTFNGVVKFIAPKADASLNFPVELEIRNNASNDLKAGMYGTAYFGSDAKSNVLTVPRSAFVGSVSSNQIFVVKDGKATLTKVVSGRSFGDYIEIVSGIEQGAQVVTSGQINLLDGAAIEIIK</sequence>
<name>A0A0B8T5N2_9SPHI</name>
<dbReference type="GO" id="GO:0015562">
    <property type="term" value="F:efflux transmembrane transporter activity"/>
    <property type="evidence" value="ECO:0007669"/>
    <property type="project" value="TreeGrafter"/>
</dbReference>
<gene>
    <name evidence="7" type="ORF">DI53_3226</name>
</gene>
<evidence type="ECO:0000259" key="5">
    <source>
        <dbReference type="Pfam" id="PF25973"/>
    </source>
</evidence>
<keyword evidence="3" id="KW-0472">Membrane</keyword>
<dbReference type="PANTHER" id="PTHR30469">
    <property type="entry name" value="MULTIDRUG RESISTANCE PROTEIN MDTA"/>
    <property type="match status" value="1"/>
</dbReference>
<feature type="coiled-coil region" evidence="2">
    <location>
        <begin position="123"/>
        <end position="174"/>
    </location>
</feature>
<dbReference type="PATRIC" id="fig|1229276.3.peg.3337"/>
<accession>A0A0B8T5N2</accession>
<evidence type="ECO:0000259" key="6">
    <source>
        <dbReference type="Pfam" id="PF25989"/>
    </source>
</evidence>
<feature type="domain" description="CzcB-like barrel-sandwich hybrid" evidence="5">
    <location>
        <begin position="86"/>
        <end position="209"/>
    </location>
</feature>
<dbReference type="Gene3D" id="2.40.420.20">
    <property type="match status" value="1"/>
</dbReference>
<dbReference type="Gene3D" id="2.40.30.170">
    <property type="match status" value="1"/>
</dbReference>
<dbReference type="InterPro" id="IPR058647">
    <property type="entry name" value="BSH_CzcB-like"/>
</dbReference>
<evidence type="ECO:0000256" key="3">
    <source>
        <dbReference type="SAM" id="Phobius"/>
    </source>
</evidence>
<evidence type="ECO:0000256" key="1">
    <source>
        <dbReference type="ARBA" id="ARBA00009477"/>
    </source>
</evidence>
<dbReference type="PANTHER" id="PTHR30469:SF38">
    <property type="entry name" value="HLYD FAMILY SECRETION PROTEIN"/>
    <property type="match status" value="1"/>
</dbReference>
<keyword evidence="3" id="KW-1133">Transmembrane helix</keyword>
<dbReference type="AlphaFoldDB" id="A0A0B8T5N2"/>
<proteinExistence type="inferred from homology"/>
<dbReference type="GO" id="GO:1990281">
    <property type="term" value="C:efflux pump complex"/>
    <property type="evidence" value="ECO:0007669"/>
    <property type="project" value="TreeGrafter"/>
</dbReference>
<feature type="domain" description="YknX-like C-terminal permuted SH3-like" evidence="6">
    <location>
        <begin position="295"/>
        <end position="362"/>
    </location>
</feature>
<dbReference type="Proteomes" id="UP000031802">
    <property type="component" value="Unassembled WGS sequence"/>
</dbReference>
<dbReference type="SUPFAM" id="SSF111369">
    <property type="entry name" value="HlyD-like secretion proteins"/>
    <property type="match status" value="1"/>
</dbReference>
<reference evidence="7 8" key="2">
    <citation type="journal article" date="2015" name="PLoS ONE">
        <title>Whole-Genome Optical Mapping and Finished Genome Sequence of Sphingobacterium deserti sp. nov., a New Species Isolated from the Western Desert of China.</title>
        <authorList>
            <person name="Teng C."/>
            <person name="Zhou Z."/>
            <person name="Molnar I."/>
            <person name="Li X."/>
            <person name="Tang R."/>
            <person name="Chen M."/>
            <person name="Wang L."/>
            <person name="Su S."/>
            <person name="Zhang W."/>
            <person name="Lin M."/>
        </authorList>
    </citation>
    <scope>NUCLEOTIDE SEQUENCE [LARGE SCALE GENOMIC DNA]</scope>
    <source>
        <strain evidence="8">ACCC05744</strain>
    </source>
</reference>
<protein>
    <submittedName>
        <fullName evidence="7">RND family efflux transporter MFP subunit</fullName>
    </submittedName>
</protein>
<evidence type="ECO:0000313" key="7">
    <source>
        <dbReference type="EMBL" id="KGE13009.1"/>
    </source>
</evidence>